<comment type="subcellular location">
    <subcellularLocation>
        <location evidence="7">Cell inner membrane</location>
        <topology evidence="7">Multi-pass membrane protein</topology>
    </subcellularLocation>
    <subcellularLocation>
        <location evidence="1">Cell membrane</location>
        <topology evidence="1">Multi-pass membrane protein</topology>
    </subcellularLocation>
</comment>
<dbReference type="EMBL" id="LUAW01000001">
    <property type="protein sequence ID" value="KYQ73707.1"/>
    <property type="molecule type" value="Genomic_DNA"/>
</dbReference>
<dbReference type="RefSeq" id="WP_067665441.1">
    <property type="nucleotide sequence ID" value="NZ_CBCSIK010000001.1"/>
</dbReference>
<keyword evidence="5 7" id="KW-1133">Transmembrane helix</keyword>
<feature type="transmembrane region" description="Helical" evidence="7">
    <location>
        <begin position="62"/>
        <end position="79"/>
    </location>
</feature>
<feature type="transmembrane region" description="Helical" evidence="7">
    <location>
        <begin position="110"/>
        <end position="129"/>
    </location>
</feature>
<evidence type="ECO:0000256" key="6">
    <source>
        <dbReference type="ARBA" id="ARBA00023136"/>
    </source>
</evidence>
<evidence type="ECO:0000259" key="8">
    <source>
        <dbReference type="Pfam" id="PF02308"/>
    </source>
</evidence>
<dbReference type="InterPro" id="IPR003416">
    <property type="entry name" value="MgtC/SapB/SrpB/YhiD_fam"/>
</dbReference>
<dbReference type="STRING" id="1806892.AZH43_00925"/>
<keyword evidence="3" id="KW-1003">Cell membrane</keyword>
<accession>A0A151Y6X1</accession>
<dbReference type="InterPro" id="IPR049177">
    <property type="entry name" value="MgtC_SapB_SrpB_YhiD_N"/>
</dbReference>
<comment type="similarity">
    <text evidence="2 7">Belongs to the MgtC/SapB family.</text>
</comment>
<proteinExistence type="inferred from homology"/>
<keyword evidence="10" id="KW-1185">Reference proteome</keyword>
<feature type="domain" description="MgtC/SapB/SrpB/YhiD N-terminal" evidence="8">
    <location>
        <begin position="11"/>
        <end position="130"/>
    </location>
</feature>
<evidence type="ECO:0000256" key="1">
    <source>
        <dbReference type="ARBA" id="ARBA00004651"/>
    </source>
</evidence>
<gene>
    <name evidence="9" type="ORF">AZH43_00925</name>
</gene>
<name>A0A151Y6X1_9GAMM</name>
<evidence type="ECO:0000256" key="4">
    <source>
        <dbReference type="ARBA" id="ARBA00022692"/>
    </source>
</evidence>
<dbReference type="PANTHER" id="PTHR33778">
    <property type="entry name" value="PROTEIN MGTC"/>
    <property type="match status" value="1"/>
</dbReference>
<organism evidence="9 10">
    <name type="scientific">Acinetobacter pragensis</name>
    <dbReference type="NCBI Taxonomy" id="1806892"/>
    <lineage>
        <taxon>Bacteria</taxon>
        <taxon>Pseudomonadati</taxon>
        <taxon>Pseudomonadota</taxon>
        <taxon>Gammaproteobacteria</taxon>
        <taxon>Moraxellales</taxon>
        <taxon>Moraxellaceae</taxon>
        <taxon>Acinetobacter</taxon>
    </lineage>
</organism>
<keyword evidence="4 7" id="KW-0812">Transmembrane</keyword>
<evidence type="ECO:0000313" key="10">
    <source>
        <dbReference type="Proteomes" id="UP000076276"/>
    </source>
</evidence>
<evidence type="ECO:0000256" key="5">
    <source>
        <dbReference type="ARBA" id="ARBA00022989"/>
    </source>
</evidence>
<evidence type="ECO:0000313" key="9">
    <source>
        <dbReference type="EMBL" id="KYQ73707.1"/>
    </source>
</evidence>
<sequence>MYADYADLIHLLIALGIGAVIGAEREYRSKSAGLRTMIMVSLSSCLFTILSLKIGVENPDRLAANILTGLGFLGAGVIFKDENRISGITTATTIWMTAAIGMAVGAGYVVLSLFSAFIVLIVLVMLIYVQERIENLHQARTYRIVCTYRQETLDKYEELFKAFDMQVIRNTQHKTEQKITGRWVLIGTAENHRKLTEYLLDDVSIMELSF</sequence>
<keyword evidence="7" id="KW-0997">Cell inner membrane</keyword>
<dbReference type="PRINTS" id="PR01837">
    <property type="entry name" value="MGTCSAPBPROT"/>
</dbReference>
<dbReference type="Pfam" id="PF02308">
    <property type="entry name" value="MgtC"/>
    <property type="match status" value="1"/>
</dbReference>
<dbReference type="OrthoDB" id="9811198at2"/>
<feature type="transmembrane region" description="Helical" evidence="7">
    <location>
        <begin position="6"/>
        <end position="24"/>
    </location>
</feature>
<evidence type="ECO:0000256" key="7">
    <source>
        <dbReference type="RuleBase" id="RU365041"/>
    </source>
</evidence>
<protein>
    <recommendedName>
        <fullName evidence="7">Protein MgtC</fullName>
    </recommendedName>
</protein>
<dbReference type="Proteomes" id="UP000076276">
    <property type="component" value="Unassembled WGS sequence"/>
</dbReference>
<dbReference type="GO" id="GO:0005886">
    <property type="term" value="C:plasma membrane"/>
    <property type="evidence" value="ECO:0007669"/>
    <property type="project" value="UniProtKB-SubCell"/>
</dbReference>
<reference evidence="9 10" key="1">
    <citation type="submission" date="2016-03" db="EMBL/GenBank/DDBJ databases">
        <title>Acinetobacter genomospecies 28 strain ANC 4149.</title>
        <authorList>
            <person name="Radolfova-Krizova L."/>
            <person name="Nemec A."/>
        </authorList>
    </citation>
    <scope>NUCLEOTIDE SEQUENCE [LARGE SCALE GENOMIC DNA]</scope>
    <source>
        <strain evidence="9 10">ANC 4149</strain>
    </source>
</reference>
<feature type="transmembrane region" description="Helical" evidence="7">
    <location>
        <begin position="36"/>
        <end position="56"/>
    </location>
</feature>
<dbReference type="PANTHER" id="PTHR33778:SF1">
    <property type="entry name" value="MAGNESIUM TRANSPORTER YHID-RELATED"/>
    <property type="match status" value="1"/>
</dbReference>
<evidence type="ECO:0000256" key="3">
    <source>
        <dbReference type="ARBA" id="ARBA00022475"/>
    </source>
</evidence>
<keyword evidence="6 7" id="KW-0472">Membrane</keyword>
<evidence type="ECO:0000256" key="2">
    <source>
        <dbReference type="ARBA" id="ARBA00009298"/>
    </source>
</evidence>
<comment type="caution">
    <text evidence="9">The sequence shown here is derived from an EMBL/GenBank/DDBJ whole genome shotgun (WGS) entry which is preliminary data.</text>
</comment>
<dbReference type="AlphaFoldDB" id="A0A151Y6X1"/>